<dbReference type="NCBIfam" id="TIGR01136">
    <property type="entry name" value="cysKM"/>
    <property type="match status" value="1"/>
</dbReference>
<dbReference type="FunFam" id="3.40.50.1100:FF:000003">
    <property type="entry name" value="Cystathionine beta-synthase"/>
    <property type="match status" value="1"/>
</dbReference>
<dbReference type="PANTHER" id="PTHR10314">
    <property type="entry name" value="CYSTATHIONINE BETA-SYNTHASE"/>
    <property type="match status" value="1"/>
</dbReference>
<comment type="caution">
    <text evidence="8">The sequence shown here is derived from an EMBL/GenBank/DDBJ whole genome shotgun (WGS) entry which is preliminary data.</text>
</comment>
<dbReference type="Pfam" id="PF00291">
    <property type="entry name" value="PALP"/>
    <property type="match status" value="1"/>
</dbReference>
<evidence type="ECO:0000256" key="4">
    <source>
        <dbReference type="ARBA" id="ARBA00022679"/>
    </source>
</evidence>
<feature type="non-terminal residue" evidence="8">
    <location>
        <position position="1"/>
    </location>
</feature>
<keyword evidence="3" id="KW-0028">Amino-acid biosynthesis</keyword>
<dbReference type="InterPro" id="IPR036052">
    <property type="entry name" value="TrpB-like_PALP_sf"/>
</dbReference>
<evidence type="ECO:0000313" key="8">
    <source>
        <dbReference type="EMBL" id="GAI76331.1"/>
    </source>
</evidence>
<dbReference type="EMBL" id="BARW01005181">
    <property type="protein sequence ID" value="GAI76331.1"/>
    <property type="molecule type" value="Genomic_DNA"/>
</dbReference>
<dbReference type="Gene3D" id="3.40.50.1100">
    <property type="match status" value="2"/>
</dbReference>
<comment type="cofactor">
    <cofactor evidence="1">
        <name>pyridoxal 5'-phosphate</name>
        <dbReference type="ChEBI" id="CHEBI:597326"/>
    </cofactor>
</comment>
<dbReference type="CDD" id="cd01561">
    <property type="entry name" value="CBS_like"/>
    <property type="match status" value="1"/>
</dbReference>
<evidence type="ECO:0000259" key="7">
    <source>
        <dbReference type="Pfam" id="PF00291"/>
    </source>
</evidence>
<name>X1SB35_9ZZZZ</name>
<organism evidence="8">
    <name type="scientific">marine sediment metagenome</name>
    <dbReference type="NCBI Taxonomy" id="412755"/>
    <lineage>
        <taxon>unclassified sequences</taxon>
        <taxon>metagenomes</taxon>
        <taxon>ecological metagenomes</taxon>
    </lineage>
</organism>
<evidence type="ECO:0000256" key="5">
    <source>
        <dbReference type="ARBA" id="ARBA00022898"/>
    </source>
</evidence>
<dbReference type="InterPro" id="IPR050214">
    <property type="entry name" value="Cys_Synth/Cystath_Beta-Synth"/>
</dbReference>
<gene>
    <name evidence="8" type="ORF">S12H4_11504</name>
</gene>
<evidence type="ECO:0000256" key="3">
    <source>
        <dbReference type="ARBA" id="ARBA00022605"/>
    </source>
</evidence>
<dbReference type="NCBIfam" id="TIGR01139">
    <property type="entry name" value="cysK"/>
    <property type="match status" value="1"/>
</dbReference>
<reference evidence="8" key="1">
    <citation type="journal article" date="2014" name="Front. Microbiol.">
        <title>High frequency of phylogenetically diverse reductive dehalogenase-homologous genes in deep subseafloor sedimentary metagenomes.</title>
        <authorList>
            <person name="Kawai M."/>
            <person name="Futagami T."/>
            <person name="Toyoda A."/>
            <person name="Takaki Y."/>
            <person name="Nishi S."/>
            <person name="Hori S."/>
            <person name="Arai W."/>
            <person name="Tsubouchi T."/>
            <person name="Morono Y."/>
            <person name="Uchiyama I."/>
            <person name="Ito T."/>
            <person name="Fujiyama A."/>
            <person name="Inagaki F."/>
            <person name="Takami H."/>
        </authorList>
    </citation>
    <scope>NUCLEOTIDE SEQUENCE</scope>
    <source>
        <strain evidence="8">Expedition CK06-06</strain>
    </source>
</reference>
<dbReference type="AlphaFoldDB" id="X1SB35"/>
<accession>X1SB35</accession>
<sequence>LMANYYNNIVEAIGKTPLVKLNRITRSVKPNVFVKLESFNPGGSVKDRIGMNMIQKAEEDGLIDKDTTIVEPTSGNTGIGLALVCASKGYKIILVMPESVTIERVQILKAYGAEVVLTPKEGGMKGSISKAEELAKEKGKVFIPQQFRNFANPDIHRKTTAIEVFNDLAGQVDGFVAGIGTGGTITGVGEVLKDRVGARMKVYAVEPKDSAILSGGKPGPHKIQGIGAGFIPKVLNIKIYDKIITVDYKDA</sequence>
<proteinExistence type="inferred from homology"/>
<evidence type="ECO:0000256" key="6">
    <source>
        <dbReference type="ARBA" id="ARBA00023192"/>
    </source>
</evidence>
<dbReference type="PROSITE" id="PS00901">
    <property type="entry name" value="CYS_SYNTHASE"/>
    <property type="match status" value="1"/>
</dbReference>
<evidence type="ECO:0000256" key="1">
    <source>
        <dbReference type="ARBA" id="ARBA00001933"/>
    </source>
</evidence>
<dbReference type="GO" id="GO:0004124">
    <property type="term" value="F:cysteine synthase activity"/>
    <property type="evidence" value="ECO:0007669"/>
    <property type="project" value="InterPro"/>
</dbReference>
<dbReference type="InterPro" id="IPR005856">
    <property type="entry name" value="Cys_synth"/>
</dbReference>
<dbReference type="InterPro" id="IPR001926">
    <property type="entry name" value="TrpB-like_PALP"/>
</dbReference>
<dbReference type="GO" id="GO:0006535">
    <property type="term" value="P:cysteine biosynthetic process from serine"/>
    <property type="evidence" value="ECO:0007669"/>
    <property type="project" value="InterPro"/>
</dbReference>
<keyword evidence="5" id="KW-0663">Pyridoxal phosphate</keyword>
<keyword evidence="6" id="KW-0198">Cysteine biosynthesis</keyword>
<comment type="similarity">
    <text evidence="2">Belongs to the cysteine synthase/cystathionine beta-synthase family.</text>
</comment>
<keyword evidence="4" id="KW-0808">Transferase</keyword>
<evidence type="ECO:0000256" key="2">
    <source>
        <dbReference type="ARBA" id="ARBA00007103"/>
    </source>
</evidence>
<dbReference type="SUPFAM" id="SSF53686">
    <property type="entry name" value="Tryptophan synthase beta subunit-like PLP-dependent enzymes"/>
    <property type="match status" value="1"/>
</dbReference>
<dbReference type="InterPro" id="IPR005859">
    <property type="entry name" value="CysK"/>
</dbReference>
<dbReference type="InterPro" id="IPR001216">
    <property type="entry name" value="P-phosphate_BS"/>
</dbReference>
<feature type="domain" description="Tryptophan synthase beta chain-like PALP" evidence="7">
    <location>
        <begin position="11"/>
        <end position="245"/>
    </location>
</feature>
<protein>
    <recommendedName>
        <fullName evidence="7">Tryptophan synthase beta chain-like PALP domain-containing protein</fullName>
    </recommendedName>
</protein>
<feature type="non-terminal residue" evidence="8">
    <location>
        <position position="251"/>
    </location>
</feature>